<sequence>MAEMFMEKPPHFNFEYKEIESMVDAIPFIGPTAYGIHKELPRWYKILDD</sequence>
<feature type="non-terminal residue" evidence="1">
    <location>
        <position position="49"/>
    </location>
</feature>
<reference evidence="1" key="1">
    <citation type="submission" date="2021-06" db="EMBL/GenBank/DDBJ databases">
        <authorList>
            <person name="Kallberg Y."/>
            <person name="Tangrot J."/>
            <person name="Rosling A."/>
        </authorList>
    </citation>
    <scope>NUCLEOTIDE SEQUENCE</scope>
    <source>
        <strain evidence="1">MA461A</strain>
    </source>
</reference>
<name>A0ACA9RLE2_9GLOM</name>
<evidence type="ECO:0000313" key="1">
    <source>
        <dbReference type="EMBL" id="CAG8798162.1"/>
    </source>
</evidence>
<accession>A0ACA9RLE2</accession>
<protein>
    <submittedName>
        <fullName evidence="1">27005_t:CDS:1</fullName>
    </submittedName>
</protein>
<evidence type="ECO:0000313" key="2">
    <source>
        <dbReference type="Proteomes" id="UP000789920"/>
    </source>
</evidence>
<dbReference type="EMBL" id="CAJVQC010057984">
    <property type="protein sequence ID" value="CAG8798162.1"/>
    <property type="molecule type" value="Genomic_DNA"/>
</dbReference>
<organism evidence="1 2">
    <name type="scientific">Racocetra persica</name>
    <dbReference type="NCBI Taxonomy" id="160502"/>
    <lineage>
        <taxon>Eukaryota</taxon>
        <taxon>Fungi</taxon>
        <taxon>Fungi incertae sedis</taxon>
        <taxon>Mucoromycota</taxon>
        <taxon>Glomeromycotina</taxon>
        <taxon>Glomeromycetes</taxon>
        <taxon>Diversisporales</taxon>
        <taxon>Gigasporaceae</taxon>
        <taxon>Racocetra</taxon>
    </lineage>
</organism>
<proteinExistence type="predicted"/>
<dbReference type="Proteomes" id="UP000789920">
    <property type="component" value="Unassembled WGS sequence"/>
</dbReference>
<keyword evidence="2" id="KW-1185">Reference proteome</keyword>
<gene>
    <name evidence="1" type="ORF">RPERSI_LOCUS20475</name>
</gene>
<comment type="caution">
    <text evidence="1">The sequence shown here is derived from an EMBL/GenBank/DDBJ whole genome shotgun (WGS) entry which is preliminary data.</text>
</comment>